<comment type="caution">
    <text evidence="4">The sequence shown here is derived from an EMBL/GenBank/DDBJ whole genome shotgun (WGS) entry which is preliminary data.</text>
</comment>
<organism evidence="4 5">
    <name type="scientific">Hymenobacter glaciei</name>
    <dbReference type="NCBI Taxonomy" id="877209"/>
    <lineage>
        <taxon>Bacteria</taxon>
        <taxon>Pseudomonadati</taxon>
        <taxon>Bacteroidota</taxon>
        <taxon>Cytophagia</taxon>
        <taxon>Cytophagales</taxon>
        <taxon>Hymenobacteraceae</taxon>
        <taxon>Hymenobacter</taxon>
    </lineage>
</organism>
<dbReference type="InterPro" id="IPR052042">
    <property type="entry name" value="Tail_sheath_structural"/>
</dbReference>
<proteinExistence type="inferred from homology"/>
<evidence type="ECO:0000313" key="4">
    <source>
        <dbReference type="EMBL" id="GAA4055176.1"/>
    </source>
</evidence>
<comment type="similarity">
    <text evidence="1">Belongs to the myoviridae tail sheath protein family.</text>
</comment>
<dbReference type="InterPro" id="IPR020287">
    <property type="entry name" value="Tail_sheath_C"/>
</dbReference>
<sequence length="874" mass="90135">MQQQTPGVYINEINAFPNSVVEVATAVPVFIGYTAKANYNGEDLANKPRRVTSLKEFETCFGQGAVPVFDLQPQAGNDDQLAARKALAVQALTLQIHDVTAYGPGSGDTALKSYALVPDTGSVIYYLYNSVRLFYQNGGGTCYIVSIGYYDGDSGSNALTETLVPDGGKAQAKDAGGNTADTAAPTANTPTKDQFIQAIDSLIYEQEPTMVLCPDALCLNKNDYYDVAKKMLQHCNETQSRVAVLDVFDGAVTNPLALNSDDTPVSRFRDGVGNNYLKYGVSYFPWVYTTVVGDTETTFQNMSKNMVTTVNTAAQNALTTAKASLTAKAHTPDLPAAQQTLRSALAYANLVQAARRMHLPSLADVQKEDADRLAAAPGAATQARTLAGTASTDAGKIAATITGATAVDKLAAVGTTITTAINSADTAAQALTAIGGSAAAQATEATTNVAKANAALAKVTAAANAAQTLTGDDLTAKIKEVTDAATDAAAAATAAAVAANAAADAATEDAKAAGAAGDVAAAQAAAKKAQATFDSIAGGVDAAAKATATKGAVADAKLASDAATKAAASATAAAGKSSSAAAIALAKAASDMAVATATAATTAVGLPTDTDPKVAAAATAAQAVIKQAQSAADKAQQATDLLSGQPPTPAEQNVEVLRLHNALLASNFDYKRVVDNITRYRNTLPVAPAMAGVYTAVDTNRGVWKAPANVSLSGVIAPTVNLSDNDQARLNVDAVSGKSVNAIRPFPGQGVLVWGARTLDGNSQDWRFINVRRTMIMLEQSIKLAARAYVFEPNDANTWVTVQSMISNFLFNLWKQGALAGSKPDDAYSVAVGLGTTMTAQDILDGYMNVFVKVAISRPAEFIVLSFQQQMQKS</sequence>
<evidence type="ECO:0000259" key="3">
    <source>
        <dbReference type="Pfam" id="PF17482"/>
    </source>
</evidence>
<dbReference type="PANTHER" id="PTHR35861">
    <property type="match status" value="1"/>
</dbReference>
<dbReference type="RefSeq" id="WP_345059685.1">
    <property type="nucleotide sequence ID" value="NZ_BAABDK010000035.1"/>
</dbReference>
<dbReference type="EMBL" id="BAABDK010000035">
    <property type="protein sequence ID" value="GAA4055176.1"/>
    <property type="molecule type" value="Genomic_DNA"/>
</dbReference>
<name>A0ABP7UXP0_9BACT</name>
<evidence type="ECO:0000256" key="1">
    <source>
        <dbReference type="ARBA" id="ARBA00008005"/>
    </source>
</evidence>
<keyword evidence="5" id="KW-1185">Reference proteome</keyword>
<evidence type="ECO:0000313" key="5">
    <source>
        <dbReference type="Proteomes" id="UP001501469"/>
    </source>
</evidence>
<feature type="domain" description="Tail sheath protein C-terminal" evidence="3">
    <location>
        <begin position="763"/>
        <end position="868"/>
    </location>
</feature>
<dbReference type="Gene3D" id="3.40.50.11780">
    <property type="match status" value="2"/>
</dbReference>
<feature type="region of interest" description="Disordered" evidence="2">
    <location>
        <begin position="167"/>
        <end position="188"/>
    </location>
</feature>
<dbReference type="Proteomes" id="UP001501469">
    <property type="component" value="Unassembled WGS sequence"/>
</dbReference>
<reference evidence="5" key="1">
    <citation type="journal article" date="2019" name="Int. J. Syst. Evol. Microbiol.">
        <title>The Global Catalogue of Microorganisms (GCM) 10K type strain sequencing project: providing services to taxonomists for standard genome sequencing and annotation.</title>
        <authorList>
            <consortium name="The Broad Institute Genomics Platform"/>
            <consortium name="The Broad Institute Genome Sequencing Center for Infectious Disease"/>
            <person name="Wu L."/>
            <person name="Ma J."/>
        </authorList>
    </citation>
    <scope>NUCLEOTIDE SEQUENCE [LARGE SCALE GENOMIC DNA]</scope>
    <source>
        <strain evidence="5">JCM 17225</strain>
    </source>
</reference>
<dbReference type="Pfam" id="PF17482">
    <property type="entry name" value="Phage_sheath_1C"/>
    <property type="match status" value="1"/>
</dbReference>
<dbReference type="PANTHER" id="PTHR35861:SF1">
    <property type="entry name" value="PHAGE TAIL SHEATH PROTEIN"/>
    <property type="match status" value="1"/>
</dbReference>
<protein>
    <recommendedName>
        <fullName evidence="3">Tail sheath protein C-terminal domain-containing protein</fullName>
    </recommendedName>
</protein>
<gene>
    <name evidence="4" type="ORF">GCM10022409_47920</name>
</gene>
<evidence type="ECO:0000256" key="2">
    <source>
        <dbReference type="SAM" id="MobiDB-lite"/>
    </source>
</evidence>
<accession>A0ABP7UXP0</accession>